<evidence type="ECO:0000259" key="1">
    <source>
        <dbReference type="PROSITE" id="PS51471"/>
    </source>
</evidence>
<dbReference type="AlphaFoldDB" id="A0A7G9KZY2"/>
<dbReference type="PANTHER" id="PTHR12463">
    <property type="entry name" value="OXYGENASE-RELATED"/>
    <property type="match status" value="1"/>
</dbReference>
<reference evidence="2 3" key="1">
    <citation type="submission" date="2020-08" db="EMBL/GenBank/DDBJ databases">
        <title>Sphingomonas sp. sand1-3 16S ribosomal RNA gene Genome sequencing and assembly.</title>
        <authorList>
            <person name="Kang M."/>
        </authorList>
    </citation>
    <scope>NUCLEOTIDE SEQUENCE [LARGE SCALE GENOMIC DNA]</scope>
    <source>
        <strain evidence="3">sand1-3</strain>
    </source>
</reference>
<proteinExistence type="predicted"/>
<protein>
    <submittedName>
        <fullName evidence="2">Alpha-ketoglutarate-dependent dioxygenase AlkB</fullName>
    </submittedName>
</protein>
<dbReference type="GO" id="GO:0051213">
    <property type="term" value="F:dioxygenase activity"/>
    <property type="evidence" value="ECO:0007669"/>
    <property type="project" value="UniProtKB-KW"/>
</dbReference>
<gene>
    <name evidence="2" type="ORF">H8M03_07715</name>
</gene>
<dbReference type="Gene3D" id="2.60.120.590">
    <property type="entry name" value="Alpha-ketoglutarate-dependent dioxygenase AlkB-like"/>
    <property type="match status" value="1"/>
</dbReference>
<evidence type="ECO:0000313" key="3">
    <source>
        <dbReference type="Proteomes" id="UP000515861"/>
    </source>
</evidence>
<keyword evidence="2" id="KW-0560">Oxidoreductase</keyword>
<organism evidence="2 3">
    <name type="scientific">Sphingomonas sabuli</name>
    <dbReference type="NCBI Taxonomy" id="2764186"/>
    <lineage>
        <taxon>Bacteria</taxon>
        <taxon>Pseudomonadati</taxon>
        <taxon>Pseudomonadota</taxon>
        <taxon>Alphaproteobacteria</taxon>
        <taxon>Sphingomonadales</taxon>
        <taxon>Sphingomonadaceae</taxon>
        <taxon>Sphingomonas</taxon>
    </lineage>
</organism>
<dbReference type="InterPro" id="IPR027450">
    <property type="entry name" value="AlkB-like"/>
</dbReference>
<dbReference type="Proteomes" id="UP000515861">
    <property type="component" value="Chromosome"/>
</dbReference>
<evidence type="ECO:0000313" key="2">
    <source>
        <dbReference type="EMBL" id="QNM81931.1"/>
    </source>
</evidence>
<dbReference type="InterPro" id="IPR032857">
    <property type="entry name" value="ALKBH4"/>
</dbReference>
<dbReference type="EMBL" id="CP060697">
    <property type="protein sequence ID" value="QNM81931.1"/>
    <property type="molecule type" value="Genomic_DNA"/>
</dbReference>
<dbReference type="GO" id="GO:0032451">
    <property type="term" value="F:demethylase activity"/>
    <property type="evidence" value="ECO:0007669"/>
    <property type="project" value="TreeGrafter"/>
</dbReference>
<dbReference type="KEGG" id="ssau:H8M03_07715"/>
<dbReference type="PANTHER" id="PTHR12463:SF1">
    <property type="entry name" value="2-OXOGLUTARATE AND FE-DEPENDENT OXYGENASE FAMILY PROTEIN"/>
    <property type="match status" value="1"/>
</dbReference>
<keyword evidence="2" id="KW-0223">Dioxygenase</keyword>
<dbReference type="InterPro" id="IPR037151">
    <property type="entry name" value="AlkB-like_sf"/>
</dbReference>
<name>A0A7G9KZY2_9SPHN</name>
<sequence length="214" mass="23977">MYVRPAEARASSVGNEGDFWLVTADLFGAPPIAGLAYRPDFVDADDAASLVQHLEGEALDPFRFQGWTGKRLTRTYGWRYDFDDRSFAPAEPIPEWLQPLRMRAAGFAGVARDEIVHVLLVRYDPGAGIGWHRDRPIFEKVIGISLGAPAVLRFRRRRPGGFDRANVPVDPRSAYVLSGEARHDWEHSIVPGDSLRFSITFRTLSDLGRRKADA</sequence>
<dbReference type="PROSITE" id="PS51471">
    <property type="entry name" value="FE2OG_OXY"/>
    <property type="match status" value="1"/>
</dbReference>
<feature type="domain" description="Fe2OG dioxygenase" evidence="1">
    <location>
        <begin position="114"/>
        <end position="205"/>
    </location>
</feature>
<accession>A0A7G9KZY2</accession>
<dbReference type="InterPro" id="IPR005123">
    <property type="entry name" value="Oxoglu/Fe-dep_dioxygenase_dom"/>
</dbReference>
<keyword evidence="3" id="KW-1185">Reference proteome</keyword>
<dbReference type="SUPFAM" id="SSF51197">
    <property type="entry name" value="Clavaminate synthase-like"/>
    <property type="match status" value="1"/>
</dbReference>
<dbReference type="Pfam" id="PF13532">
    <property type="entry name" value="2OG-FeII_Oxy_2"/>
    <property type="match status" value="1"/>
</dbReference>
<dbReference type="GO" id="GO:0070988">
    <property type="term" value="P:demethylation"/>
    <property type="evidence" value="ECO:0007669"/>
    <property type="project" value="InterPro"/>
</dbReference>